<evidence type="ECO:0000313" key="1">
    <source>
        <dbReference type="EMBL" id="MCO1623702.1"/>
    </source>
</evidence>
<dbReference type="Proteomes" id="UP001202943">
    <property type="component" value="Unassembled WGS sequence"/>
</dbReference>
<accession>A0AAW5HT57</accession>
<proteinExistence type="predicted"/>
<reference evidence="1" key="1">
    <citation type="submission" date="2022-05" db="EMBL/GenBank/DDBJ databases">
        <authorList>
            <person name="Yi M."/>
        </authorList>
    </citation>
    <scope>NUCLEOTIDE SEQUENCE</scope>
    <source>
        <strain evidence="1">DS2</strain>
    </source>
</reference>
<gene>
    <name evidence="1" type="ORF">M8C81_24185</name>
</gene>
<protein>
    <recommendedName>
        <fullName evidence="3">Restriction endonuclease type IV Mrr domain-containing protein</fullName>
    </recommendedName>
</protein>
<evidence type="ECO:0008006" key="3">
    <source>
        <dbReference type="Google" id="ProtNLM"/>
    </source>
</evidence>
<comment type="caution">
    <text evidence="1">The sequence shown here is derived from an EMBL/GenBank/DDBJ whole genome shotgun (WGS) entry which is preliminary data.</text>
</comment>
<reference evidence="1" key="2">
    <citation type="submission" date="2023-08" db="EMBL/GenBank/DDBJ databases">
        <title>Isolation, Identification, Denitrification Characteristics of A Highly Efficient Aerobic Denitrifying Bacterial Strain DS2.</title>
        <authorList>
            <person name="Wang H."/>
        </authorList>
    </citation>
    <scope>NUCLEOTIDE SEQUENCE</scope>
    <source>
        <strain evidence="1">DS2</strain>
    </source>
</reference>
<evidence type="ECO:0000313" key="2">
    <source>
        <dbReference type="Proteomes" id="UP001202943"/>
    </source>
</evidence>
<dbReference type="RefSeq" id="WP_252461406.1">
    <property type="nucleotide sequence ID" value="NZ_JAMHFX010000224.1"/>
</dbReference>
<dbReference type="EMBL" id="JAMHFX010000224">
    <property type="protein sequence ID" value="MCO1623702.1"/>
    <property type="molecule type" value="Genomic_DNA"/>
</dbReference>
<organism evidence="1 2">
    <name type="scientific">Pseudomonas putida</name>
    <name type="common">Arthrobacter siderocapsulatus</name>
    <dbReference type="NCBI Taxonomy" id="303"/>
    <lineage>
        <taxon>Bacteria</taxon>
        <taxon>Pseudomonadati</taxon>
        <taxon>Pseudomonadota</taxon>
        <taxon>Gammaproteobacteria</taxon>
        <taxon>Pseudomonadales</taxon>
        <taxon>Pseudomonadaceae</taxon>
        <taxon>Pseudomonas</taxon>
    </lineage>
</organism>
<dbReference type="AlphaFoldDB" id="A0AAW5HT57"/>
<name>A0AAW5HT57_PSEPU</name>
<sequence length="388" mass="44482">MSRVKMYEAIYDRIMKAFPEKPWMSSILKHGANPPIHKLGESLISYGLYLWDSKGLDACDEYDRNALADAFFYIAKLLEFYEALDESKQRAYKARFEAAFHASNDMRALSFEIFVYYTLVNYGWRVVCKDDDELGETYDYLASRNDKQVQLECKSFSLDKGLAITAGEARKLEEGLSGRCSVRYDKARRELCVVTVNVLEKLPQDPVIFSKICDDIIGHIESGEDYRGEEYTVKITRYNDVQDINSGAESILPLRSDGVELICNVPLSGDDESRTCLRITTVGTNAFWREFEKVCKDAAKSQLTKDQAGALVVHASNIESMSAMLRDKRLDAKIKNIFNQSHIVELIFVSNTGVYEQDKYPYVYLAPFVKSYINERSDFKWTKKIFET</sequence>